<accession>A0ACC2MJF8</accession>
<evidence type="ECO:0000313" key="2">
    <source>
        <dbReference type="Proteomes" id="UP001234297"/>
    </source>
</evidence>
<sequence length="227" mass="24620">MADEDGDEDPSQMATLELTILSAQDLKDTTFLGKKMKSFVVAWVDPRLKKSTKTLTSKNPSWNSKLSFPLPPQTLQNPTSILTLQILSSHSRVVGSAILAISSIRPDIHTFTLQLWRPSGRAQGLLRVSARMSSFNPRAFAFHGCVTGIPVASDPTVSALFPDRDVLGESGCYNQRSGRGGCSGGICGCLMGLGSWNLVSVLEIDRQLDDLEHAVFLSQQLMVSSKP</sequence>
<gene>
    <name evidence="1" type="ORF">MRB53_007529</name>
</gene>
<name>A0ACC2MJF8_PERAE</name>
<protein>
    <submittedName>
        <fullName evidence="1">Uncharacterized protein</fullName>
    </submittedName>
</protein>
<organism evidence="1 2">
    <name type="scientific">Persea americana</name>
    <name type="common">Avocado</name>
    <dbReference type="NCBI Taxonomy" id="3435"/>
    <lineage>
        <taxon>Eukaryota</taxon>
        <taxon>Viridiplantae</taxon>
        <taxon>Streptophyta</taxon>
        <taxon>Embryophyta</taxon>
        <taxon>Tracheophyta</taxon>
        <taxon>Spermatophyta</taxon>
        <taxon>Magnoliopsida</taxon>
        <taxon>Magnoliidae</taxon>
        <taxon>Laurales</taxon>
        <taxon>Lauraceae</taxon>
        <taxon>Persea</taxon>
    </lineage>
</organism>
<keyword evidence="2" id="KW-1185">Reference proteome</keyword>
<dbReference type="Proteomes" id="UP001234297">
    <property type="component" value="Chromosome 2"/>
</dbReference>
<dbReference type="EMBL" id="CM056810">
    <property type="protein sequence ID" value="KAJ8645781.1"/>
    <property type="molecule type" value="Genomic_DNA"/>
</dbReference>
<evidence type="ECO:0000313" key="1">
    <source>
        <dbReference type="EMBL" id="KAJ8645781.1"/>
    </source>
</evidence>
<proteinExistence type="predicted"/>
<comment type="caution">
    <text evidence="1">The sequence shown here is derived from an EMBL/GenBank/DDBJ whole genome shotgun (WGS) entry which is preliminary data.</text>
</comment>
<reference evidence="1 2" key="1">
    <citation type="journal article" date="2022" name="Hortic Res">
        <title>A haplotype resolved chromosomal level avocado genome allows analysis of novel avocado genes.</title>
        <authorList>
            <person name="Nath O."/>
            <person name="Fletcher S.J."/>
            <person name="Hayward A."/>
            <person name="Shaw L.M."/>
            <person name="Masouleh A.K."/>
            <person name="Furtado A."/>
            <person name="Henry R.J."/>
            <person name="Mitter N."/>
        </authorList>
    </citation>
    <scope>NUCLEOTIDE SEQUENCE [LARGE SCALE GENOMIC DNA]</scope>
    <source>
        <strain evidence="2">cv. Hass</strain>
    </source>
</reference>